<evidence type="ECO:0000256" key="6">
    <source>
        <dbReference type="ARBA" id="ARBA00022989"/>
    </source>
</evidence>
<dbReference type="EMBL" id="CP042430">
    <property type="protein sequence ID" value="QEC46379.1"/>
    <property type="molecule type" value="Genomic_DNA"/>
</dbReference>
<dbReference type="GO" id="GO:0016763">
    <property type="term" value="F:pentosyltransferase activity"/>
    <property type="evidence" value="ECO:0007669"/>
    <property type="project" value="TreeGrafter"/>
</dbReference>
<proteinExistence type="predicted"/>
<evidence type="ECO:0000256" key="2">
    <source>
        <dbReference type="ARBA" id="ARBA00022475"/>
    </source>
</evidence>
<evidence type="ECO:0000256" key="1">
    <source>
        <dbReference type="ARBA" id="ARBA00004651"/>
    </source>
</evidence>
<evidence type="ECO:0000313" key="9">
    <source>
        <dbReference type="EMBL" id="QEC46379.1"/>
    </source>
</evidence>
<evidence type="ECO:0000256" key="5">
    <source>
        <dbReference type="ARBA" id="ARBA00022692"/>
    </source>
</evidence>
<organism evidence="9 10">
    <name type="scientific">Baekduia soli</name>
    <dbReference type="NCBI Taxonomy" id="496014"/>
    <lineage>
        <taxon>Bacteria</taxon>
        <taxon>Bacillati</taxon>
        <taxon>Actinomycetota</taxon>
        <taxon>Thermoleophilia</taxon>
        <taxon>Solirubrobacterales</taxon>
        <taxon>Baekduiaceae</taxon>
        <taxon>Baekduia</taxon>
    </lineage>
</organism>
<dbReference type="InterPro" id="IPR050297">
    <property type="entry name" value="LipidA_mod_glycosyltrf_83"/>
</dbReference>
<feature type="transmembrane region" description="Helical" evidence="8">
    <location>
        <begin position="176"/>
        <end position="205"/>
    </location>
</feature>
<accession>A0A5B8U061</accession>
<feature type="transmembrane region" description="Helical" evidence="8">
    <location>
        <begin position="147"/>
        <end position="164"/>
    </location>
</feature>
<feature type="transmembrane region" description="Helical" evidence="8">
    <location>
        <begin position="113"/>
        <end position="135"/>
    </location>
</feature>
<dbReference type="Proteomes" id="UP000321805">
    <property type="component" value="Chromosome"/>
</dbReference>
<dbReference type="KEGG" id="bsol:FSW04_01480"/>
<keyword evidence="3" id="KW-0328">Glycosyltransferase</keyword>
<comment type="subcellular location">
    <subcellularLocation>
        <location evidence="1">Cell membrane</location>
        <topology evidence="1">Multi-pass membrane protein</topology>
    </subcellularLocation>
</comment>
<evidence type="ECO:0000256" key="3">
    <source>
        <dbReference type="ARBA" id="ARBA00022676"/>
    </source>
</evidence>
<keyword evidence="6 8" id="KW-1133">Transmembrane helix</keyword>
<dbReference type="RefSeq" id="WP_146915517.1">
    <property type="nucleotide sequence ID" value="NZ_CP042430.1"/>
</dbReference>
<dbReference type="AlphaFoldDB" id="A0A5B8U061"/>
<dbReference type="PANTHER" id="PTHR33908">
    <property type="entry name" value="MANNOSYLTRANSFERASE YKCB-RELATED"/>
    <property type="match status" value="1"/>
</dbReference>
<protein>
    <recommendedName>
        <fullName evidence="11">Glycosyltransferase RgtA/B/C/D-like domain-containing protein</fullName>
    </recommendedName>
</protein>
<evidence type="ECO:0000313" key="10">
    <source>
        <dbReference type="Proteomes" id="UP000321805"/>
    </source>
</evidence>
<dbReference type="GO" id="GO:0009103">
    <property type="term" value="P:lipopolysaccharide biosynthetic process"/>
    <property type="evidence" value="ECO:0007669"/>
    <property type="project" value="UniProtKB-ARBA"/>
</dbReference>
<dbReference type="PANTHER" id="PTHR33908:SF11">
    <property type="entry name" value="MEMBRANE PROTEIN"/>
    <property type="match status" value="1"/>
</dbReference>
<keyword evidence="7 8" id="KW-0472">Membrane</keyword>
<dbReference type="GO" id="GO:0005886">
    <property type="term" value="C:plasma membrane"/>
    <property type="evidence" value="ECO:0007669"/>
    <property type="project" value="UniProtKB-SubCell"/>
</dbReference>
<evidence type="ECO:0000256" key="4">
    <source>
        <dbReference type="ARBA" id="ARBA00022679"/>
    </source>
</evidence>
<feature type="transmembrane region" description="Helical" evidence="8">
    <location>
        <begin position="217"/>
        <end position="238"/>
    </location>
</feature>
<keyword evidence="5 8" id="KW-0812">Transmembrane</keyword>
<dbReference type="OrthoDB" id="136232at2"/>
<feature type="transmembrane region" description="Helical" evidence="8">
    <location>
        <begin position="390"/>
        <end position="409"/>
    </location>
</feature>
<evidence type="ECO:0008006" key="11">
    <source>
        <dbReference type="Google" id="ProtNLM"/>
    </source>
</evidence>
<evidence type="ECO:0000256" key="8">
    <source>
        <dbReference type="SAM" id="Phobius"/>
    </source>
</evidence>
<feature type="transmembrane region" description="Helical" evidence="8">
    <location>
        <begin position="369"/>
        <end position="385"/>
    </location>
</feature>
<reference evidence="9 10" key="1">
    <citation type="journal article" date="2018" name="J. Microbiol.">
        <title>Baekduia soli gen. nov., sp. nov., a novel bacterium isolated from the soil of Baekdu Mountain and proposal of a novel family name, Baekduiaceae fam. nov.</title>
        <authorList>
            <person name="An D.S."/>
            <person name="Siddiqi M.Z."/>
            <person name="Kim K.H."/>
            <person name="Yu H.S."/>
            <person name="Im W.T."/>
        </authorList>
    </citation>
    <scope>NUCLEOTIDE SEQUENCE [LARGE SCALE GENOMIC DNA]</scope>
    <source>
        <strain evidence="9 10">BR7-21</strain>
    </source>
</reference>
<keyword evidence="10" id="KW-1185">Reference proteome</keyword>
<keyword evidence="2" id="KW-1003">Cell membrane</keyword>
<gene>
    <name evidence="9" type="ORF">FSW04_01480</name>
</gene>
<keyword evidence="4" id="KW-0808">Transferase</keyword>
<evidence type="ECO:0000256" key="7">
    <source>
        <dbReference type="ARBA" id="ARBA00023136"/>
    </source>
</evidence>
<name>A0A5B8U061_9ACTN</name>
<sequence>MGRLARRVSRRPALTIALAIAVLMSASAALELRWAPPAHGRLSADERAYLRLARDVVERGHWGDLGLKQPFRWAPGTPLLFAAAAELTGQPVDRQTAVGAQVAVGTLLIPATFLLAAALAGPLAGLGASVVVTVYQPLSRASGTTGTETLGALMIVLALLMLAWSMRDQGRRPTRFLAAGGTLGLAALVRGDLVPVAVLLPFVVTMAASRISGMRRGLMSGAVMLSGAVAVMAPWSVFASSHAHHVVPVTDGGAANLFVGTDLPANGTIFGVKRQFAAQTRRVHPATRHVRTFALPEELVLDAVAAQYPGRTRDAALRAAARENLRRYALGRPVAFAGMEVRKLWRMWGGAYAGTRHRAGPGATWEHRLLAGVALLGLLGAIGVVRDMRLVVLLAFIVLTTVVDVVFVSEARHNVRLMPALLAGGSAGWSMIIRRVHGRRGTWPCLVRGR</sequence>